<proteinExistence type="predicted"/>
<sequence length="76" mass="8822">KKFTYIPLIPCLCAFAMNEKMADTMQYQAKGHQHKAGQVEDVFDGSVYCQLLHQFVQVGEQVYGYRYFGDWHDIAL</sequence>
<reference evidence="1" key="1">
    <citation type="submission" date="2023-06" db="EMBL/GenBank/DDBJ databases">
        <authorList>
            <consortium name="Lawrence Berkeley National Laboratory"/>
            <person name="Ahrendt S."/>
            <person name="Sahu N."/>
            <person name="Indic B."/>
            <person name="Wong-Bajracharya J."/>
            <person name="Merenyi Z."/>
            <person name="Ke H.-M."/>
            <person name="Monk M."/>
            <person name="Kocsube S."/>
            <person name="Drula E."/>
            <person name="Lipzen A."/>
            <person name="Balint B."/>
            <person name="Henrissat B."/>
            <person name="Andreopoulos B."/>
            <person name="Martin F.M."/>
            <person name="Harder C.B."/>
            <person name="Rigling D."/>
            <person name="Ford K.L."/>
            <person name="Foster G.D."/>
            <person name="Pangilinan J."/>
            <person name="Papanicolaou A."/>
            <person name="Barry K."/>
            <person name="LaButti K."/>
            <person name="Viragh M."/>
            <person name="Koriabine M."/>
            <person name="Yan M."/>
            <person name="Riley R."/>
            <person name="Champramary S."/>
            <person name="Plett K.L."/>
            <person name="Tsai I.J."/>
            <person name="Slot J."/>
            <person name="Sipos G."/>
            <person name="Plett J."/>
            <person name="Nagy L.G."/>
            <person name="Grigoriev I.V."/>
        </authorList>
    </citation>
    <scope>NUCLEOTIDE SEQUENCE</scope>
    <source>
        <strain evidence="1">HWK02</strain>
    </source>
</reference>
<dbReference type="EMBL" id="JAUEPU010000111">
    <property type="protein sequence ID" value="KAK0477208.1"/>
    <property type="molecule type" value="Genomic_DNA"/>
</dbReference>
<organism evidence="1 2">
    <name type="scientific">Armillaria luteobubalina</name>
    <dbReference type="NCBI Taxonomy" id="153913"/>
    <lineage>
        <taxon>Eukaryota</taxon>
        <taxon>Fungi</taxon>
        <taxon>Dikarya</taxon>
        <taxon>Basidiomycota</taxon>
        <taxon>Agaricomycotina</taxon>
        <taxon>Agaricomycetes</taxon>
        <taxon>Agaricomycetidae</taxon>
        <taxon>Agaricales</taxon>
        <taxon>Marasmiineae</taxon>
        <taxon>Physalacriaceae</taxon>
        <taxon>Armillaria</taxon>
    </lineage>
</organism>
<keyword evidence="2" id="KW-1185">Reference proteome</keyword>
<evidence type="ECO:0000313" key="2">
    <source>
        <dbReference type="Proteomes" id="UP001175228"/>
    </source>
</evidence>
<feature type="non-terminal residue" evidence="1">
    <location>
        <position position="1"/>
    </location>
</feature>
<dbReference type="Proteomes" id="UP001175228">
    <property type="component" value="Unassembled WGS sequence"/>
</dbReference>
<name>A0AA39U8R0_9AGAR</name>
<evidence type="ECO:0000313" key="1">
    <source>
        <dbReference type="EMBL" id="KAK0477208.1"/>
    </source>
</evidence>
<dbReference type="AlphaFoldDB" id="A0AA39U8R0"/>
<gene>
    <name evidence="1" type="ORF">EDD18DRAFT_1027686</name>
</gene>
<feature type="non-terminal residue" evidence="1">
    <location>
        <position position="76"/>
    </location>
</feature>
<protein>
    <submittedName>
        <fullName evidence="1">Uncharacterized protein</fullName>
    </submittedName>
</protein>
<accession>A0AA39U8R0</accession>
<comment type="caution">
    <text evidence="1">The sequence shown here is derived from an EMBL/GenBank/DDBJ whole genome shotgun (WGS) entry which is preliminary data.</text>
</comment>